<feature type="transmembrane region" description="Helical" evidence="7">
    <location>
        <begin position="85"/>
        <end position="106"/>
    </location>
</feature>
<reference evidence="8 9" key="1">
    <citation type="submission" date="2018-07" db="EMBL/GenBank/DDBJ databases">
        <title>Genomic Encyclopedia of Type Strains, Phase IV (KMG-IV): sequencing the most valuable type-strain genomes for metagenomic binning, comparative biology and taxonomic classification.</title>
        <authorList>
            <person name="Goeker M."/>
        </authorList>
    </citation>
    <scope>NUCLEOTIDE SEQUENCE [LARGE SCALE GENOMIC DNA]</scope>
    <source>
        <strain evidence="8 9">DSM 21634</strain>
    </source>
</reference>
<evidence type="ECO:0000256" key="7">
    <source>
        <dbReference type="SAM" id="Phobius"/>
    </source>
</evidence>
<accession>A0A368Y737</accession>
<feature type="transmembrane region" description="Helical" evidence="7">
    <location>
        <begin position="12"/>
        <end position="36"/>
    </location>
</feature>
<feature type="transmembrane region" description="Helical" evidence="7">
    <location>
        <begin position="353"/>
        <end position="375"/>
    </location>
</feature>
<feature type="transmembrane region" description="Helical" evidence="7">
    <location>
        <begin position="173"/>
        <end position="192"/>
    </location>
</feature>
<keyword evidence="6 7" id="KW-0472">Membrane</keyword>
<comment type="subcellular location">
    <subcellularLocation>
        <location evidence="1">Cell membrane</location>
        <topology evidence="1">Multi-pass membrane protein</topology>
    </subcellularLocation>
</comment>
<dbReference type="InterPro" id="IPR050833">
    <property type="entry name" value="Poly_Biosynth_Transport"/>
</dbReference>
<dbReference type="GO" id="GO:0005886">
    <property type="term" value="C:plasma membrane"/>
    <property type="evidence" value="ECO:0007669"/>
    <property type="project" value="UniProtKB-SubCell"/>
</dbReference>
<sequence length="498" mass="53580">MSSITDKLIKGSAWLSFARAIVNLLSIISMVAMARLLSPDDFGVVAVATTLMLLVTEVTELSLAQALVRHRALTDAHFHSAFTMNALRGGVLGGALALAGSPLASFYDDPRLVGIMAGMGASVFLGGLANPRRIVLQRELIFWQEFVLNVSQKLVGVVASVVVAYIFRSYWALVVGIVATQLTTLVVSYTVMPYRPRLGLAHAKDLLSFSVWVSAVQIVNTLNWRFDTLFIGKLLGNEALGHYSVGGNLAAIPTREATTPLRQTFYPAFSSMRDDRERLSSAYQRAQAVVTAIALPAGIGAALVADPLIRLGMGEKWVPAIFIVQALASVHAVQTLGSSADALGMALGQTRLLFVRSVQMLVVRIPLIVGAMYLYGLEGVIGARVFTGLIATVVNMVLVRRLINVSVAEQLAVNARSFCAAAVMVIGTLAVVYFLPARADTWSLALEILVLGATSILLYSTSCRWLWRRAGRPSGPEQEIGRLMAKVWKKLRPGSADA</sequence>
<feature type="transmembrane region" description="Helical" evidence="7">
    <location>
        <begin position="441"/>
        <end position="459"/>
    </location>
</feature>
<evidence type="ECO:0000313" key="8">
    <source>
        <dbReference type="EMBL" id="RCW76032.1"/>
    </source>
</evidence>
<dbReference type="RefSeq" id="WP_114465817.1">
    <property type="nucleotide sequence ID" value="NZ_QPJK01000001.1"/>
</dbReference>
<name>A0A368Y737_9BURK</name>
<evidence type="ECO:0000313" key="9">
    <source>
        <dbReference type="Proteomes" id="UP000252884"/>
    </source>
</evidence>
<dbReference type="PANTHER" id="PTHR30250">
    <property type="entry name" value="PST FAMILY PREDICTED COLANIC ACID TRANSPORTER"/>
    <property type="match status" value="1"/>
</dbReference>
<feature type="transmembrane region" description="Helical" evidence="7">
    <location>
        <begin position="381"/>
        <end position="399"/>
    </location>
</feature>
<comment type="similarity">
    <text evidence="2">Belongs to the polysaccharide synthase family.</text>
</comment>
<feature type="transmembrane region" description="Helical" evidence="7">
    <location>
        <begin position="112"/>
        <end position="129"/>
    </location>
</feature>
<evidence type="ECO:0000256" key="3">
    <source>
        <dbReference type="ARBA" id="ARBA00022475"/>
    </source>
</evidence>
<keyword evidence="9" id="KW-1185">Reference proteome</keyword>
<evidence type="ECO:0000256" key="6">
    <source>
        <dbReference type="ARBA" id="ARBA00023136"/>
    </source>
</evidence>
<dbReference type="EMBL" id="QPJK01000001">
    <property type="protein sequence ID" value="RCW76032.1"/>
    <property type="molecule type" value="Genomic_DNA"/>
</dbReference>
<dbReference type="Pfam" id="PF13440">
    <property type="entry name" value="Polysacc_synt_3"/>
    <property type="match status" value="1"/>
</dbReference>
<dbReference type="OrthoDB" id="5486360at2"/>
<keyword evidence="3" id="KW-1003">Cell membrane</keyword>
<feature type="transmembrane region" description="Helical" evidence="7">
    <location>
        <begin position="42"/>
        <end position="64"/>
    </location>
</feature>
<keyword evidence="5 7" id="KW-1133">Transmembrane helix</keyword>
<evidence type="ECO:0000256" key="5">
    <source>
        <dbReference type="ARBA" id="ARBA00022989"/>
    </source>
</evidence>
<dbReference type="Proteomes" id="UP000252884">
    <property type="component" value="Unassembled WGS sequence"/>
</dbReference>
<comment type="caution">
    <text evidence="8">The sequence shown here is derived from an EMBL/GenBank/DDBJ whole genome shotgun (WGS) entry which is preliminary data.</text>
</comment>
<evidence type="ECO:0000256" key="2">
    <source>
        <dbReference type="ARBA" id="ARBA00007430"/>
    </source>
</evidence>
<protein>
    <submittedName>
        <fullName evidence="8">PST family polysaccharide transporter</fullName>
    </submittedName>
</protein>
<feature type="transmembrane region" description="Helical" evidence="7">
    <location>
        <begin position="317"/>
        <end position="333"/>
    </location>
</feature>
<proteinExistence type="inferred from homology"/>
<organism evidence="8 9">
    <name type="scientific">Pseudorhodoferax soli</name>
    <dbReference type="NCBI Taxonomy" id="545864"/>
    <lineage>
        <taxon>Bacteria</taxon>
        <taxon>Pseudomonadati</taxon>
        <taxon>Pseudomonadota</taxon>
        <taxon>Betaproteobacteria</taxon>
        <taxon>Burkholderiales</taxon>
        <taxon>Comamonadaceae</taxon>
    </lineage>
</organism>
<evidence type="ECO:0000256" key="4">
    <source>
        <dbReference type="ARBA" id="ARBA00022692"/>
    </source>
</evidence>
<dbReference type="CDD" id="cd13127">
    <property type="entry name" value="MATE_tuaB_like"/>
    <property type="match status" value="1"/>
</dbReference>
<evidence type="ECO:0000256" key="1">
    <source>
        <dbReference type="ARBA" id="ARBA00004651"/>
    </source>
</evidence>
<keyword evidence="4 7" id="KW-0812">Transmembrane</keyword>
<feature type="transmembrane region" description="Helical" evidence="7">
    <location>
        <begin position="286"/>
        <end position="305"/>
    </location>
</feature>
<dbReference type="AlphaFoldDB" id="A0A368Y737"/>
<feature type="transmembrane region" description="Helical" evidence="7">
    <location>
        <begin position="411"/>
        <end position="435"/>
    </location>
</feature>
<dbReference type="PANTHER" id="PTHR30250:SF10">
    <property type="entry name" value="LIPOPOLYSACCHARIDE BIOSYNTHESIS PROTEIN WZXC"/>
    <property type="match status" value="1"/>
</dbReference>
<gene>
    <name evidence="8" type="ORF">DES41_101636</name>
</gene>